<protein>
    <submittedName>
        <fullName evidence="1">Uncharacterized protein</fullName>
    </submittedName>
</protein>
<keyword evidence="2" id="KW-1185">Reference proteome</keyword>
<accession>A0AAV6K966</accession>
<organism evidence="1 2">
    <name type="scientific">Rhododendron griersonianum</name>
    <dbReference type="NCBI Taxonomy" id="479676"/>
    <lineage>
        <taxon>Eukaryota</taxon>
        <taxon>Viridiplantae</taxon>
        <taxon>Streptophyta</taxon>
        <taxon>Embryophyta</taxon>
        <taxon>Tracheophyta</taxon>
        <taxon>Spermatophyta</taxon>
        <taxon>Magnoliopsida</taxon>
        <taxon>eudicotyledons</taxon>
        <taxon>Gunneridae</taxon>
        <taxon>Pentapetalae</taxon>
        <taxon>asterids</taxon>
        <taxon>Ericales</taxon>
        <taxon>Ericaceae</taxon>
        <taxon>Ericoideae</taxon>
        <taxon>Rhodoreae</taxon>
        <taxon>Rhododendron</taxon>
    </lineage>
</organism>
<evidence type="ECO:0000313" key="2">
    <source>
        <dbReference type="Proteomes" id="UP000823749"/>
    </source>
</evidence>
<dbReference type="Proteomes" id="UP000823749">
    <property type="component" value="Chromosome 5"/>
</dbReference>
<sequence length="84" mass="10035">MDEPNQGGFKCNKTSRILIDDSRFSCSTKRVLRFGTFIGKQTKVRIIWQGWEQNNWKNLWSVRSHLLLLDILCLRCTRTRSFER</sequence>
<gene>
    <name evidence="1" type="ORF">RHGRI_014403</name>
</gene>
<dbReference type="AlphaFoldDB" id="A0AAV6K966"/>
<name>A0AAV6K966_9ERIC</name>
<evidence type="ECO:0000313" key="1">
    <source>
        <dbReference type="EMBL" id="KAG5549013.1"/>
    </source>
</evidence>
<proteinExistence type="predicted"/>
<comment type="caution">
    <text evidence="1">The sequence shown here is derived from an EMBL/GenBank/DDBJ whole genome shotgun (WGS) entry which is preliminary data.</text>
</comment>
<dbReference type="EMBL" id="JACTNZ010000005">
    <property type="protein sequence ID" value="KAG5549013.1"/>
    <property type="molecule type" value="Genomic_DNA"/>
</dbReference>
<reference evidence="1" key="1">
    <citation type="submission" date="2020-08" db="EMBL/GenBank/DDBJ databases">
        <title>Plant Genome Project.</title>
        <authorList>
            <person name="Zhang R.-G."/>
        </authorList>
    </citation>
    <scope>NUCLEOTIDE SEQUENCE</scope>
    <source>
        <strain evidence="1">WSP0</strain>
        <tissue evidence="1">Leaf</tissue>
    </source>
</reference>